<dbReference type="AlphaFoldDB" id="B7FQJ5"/>
<evidence type="ECO:0000313" key="2">
    <source>
        <dbReference type="EMBL" id="EEC51877.1"/>
    </source>
</evidence>
<dbReference type="OrthoDB" id="205651at2759"/>
<dbReference type="InParanoid" id="B7FQJ5"/>
<dbReference type="Proteomes" id="UP000000759">
    <property type="component" value="Chromosome 1"/>
</dbReference>
<organism evidence="2 3">
    <name type="scientific">Phaeodactylum tricornutum (strain CCAP 1055/1)</name>
    <dbReference type="NCBI Taxonomy" id="556484"/>
    <lineage>
        <taxon>Eukaryota</taxon>
        <taxon>Sar</taxon>
        <taxon>Stramenopiles</taxon>
        <taxon>Ochrophyta</taxon>
        <taxon>Bacillariophyta</taxon>
        <taxon>Bacillariophyceae</taxon>
        <taxon>Bacillariophycidae</taxon>
        <taxon>Naviculales</taxon>
        <taxon>Phaeodactylaceae</taxon>
        <taxon>Phaeodactylum</taxon>
    </lineage>
</organism>
<feature type="signal peptide" evidence="1">
    <location>
        <begin position="1"/>
        <end position="22"/>
    </location>
</feature>
<accession>B7FQJ5</accession>
<dbReference type="HOGENOM" id="CLU_1083625_0_0_1"/>
<dbReference type="GeneID" id="7196863"/>
<dbReference type="KEGG" id="pti:PHATRDRAFT_32219"/>
<reference evidence="2 3" key="1">
    <citation type="journal article" date="2008" name="Nature">
        <title>The Phaeodactylum genome reveals the evolutionary history of diatom genomes.</title>
        <authorList>
            <person name="Bowler C."/>
            <person name="Allen A.E."/>
            <person name="Badger J.H."/>
            <person name="Grimwood J."/>
            <person name="Jabbari K."/>
            <person name="Kuo A."/>
            <person name="Maheswari U."/>
            <person name="Martens C."/>
            <person name="Maumus F."/>
            <person name="Otillar R.P."/>
            <person name="Rayko E."/>
            <person name="Salamov A."/>
            <person name="Vandepoele K."/>
            <person name="Beszteri B."/>
            <person name="Gruber A."/>
            <person name="Heijde M."/>
            <person name="Katinka M."/>
            <person name="Mock T."/>
            <person name="Valentin K."/>
            <person name="Verret F."/>
            <person name="Berges J.A."/>
            <person name="Brownlee C."/>
            <person name="Cadoret J.P."/>
            <person name="Chiovitti A."/>
            <person name="Choi C.J."/>
            <person name="Coesel S."/>
            <person name="De Martino A."/>
            <person name="Detter J.C."/>
            <person name="Durkin C."/>
            <person name="Falciatore A."/>
            <person name="Fournet J."/>
            <person name="Haruta M."/>
            <person name="Huysman M.J."/>
            <person name="Jenkins B.D."/>
            <person name="Jiroutova K."/>
            <person name="Jorgensen R.E."/>
            <person name="Joubert Y."/>
            <person name="Kaplan A."/>
            <person name="Kroger N."/>
            <person name="Kroth P.G."/>
            <person name="La Roche J."/>
            <person name="Lindquist E."/>
            <person name="Lommer M."/>
            <person name="Martin-Jezequel V."/>
            <person name="Lopez P.J."/>
            <person name="Lucas S."/>
            <person name="Mangogna M."/>
            <person name="McGinnis K."/>
            <person name="Medlin L.K."/>
            <person name="Montsant A."/>
            <person name="Oudot-Le Secq M.P."/>
            <person name="Napoli C."/>
            <person name="Obornik M."/>
            <person name="Parker M.S."/>
            <person name="Petit J.L."/>
            <person name="Porcel B.M."/>
            <person name="Poulsen N."/>
            <person name="Robison M."/>
            <person name="Rychlewski L."/>
            <person name="Rynearson T.A."/>
            <person name="Schmutz J."/>
            <person name="Shapiro H."/>
            <person name="Siaut M."/>
            <person name="Stanley M."/>
            <person name="Sussman M.R."/>
            <person name="Taylor A.R."/>
            <person name="Vardi A."/>
            <person name="von Dassow P."/>
            <person name="Vyverman W."/>
            <person name="Willis A."/>
            <person name="Wyrwicz L.S."/>
            <person name="Rokhsar D.S."/>
            <person name="Weissenbach J."/>
            <person name="Armbrust E.V."/>
            <person name="Green B.R."/>
            <person name="Van de Peer Y."/>
            <person name="Grigoriev I.V."/>
        </authorList>
    </citation>
    <scope>NUCLEOTIDE SEQUENCE [LARGE SCALE GENOMIC DNA]</scope>
    <source>
        <strain evidence="2 3">CCAP 1055/1</strain>
    </source>
</reference>
<keyword evidence="1" id="KW-0732">Signal</keyword>
<dbReference type="eggNOG" id="ENOG502S3K1">
    <property type="taxonomic scope" value="Eukaryota"/>
</dbReference>
<proteinExistence type="predicted"/>
<feature type="chain" id="PRO_5002854887" evidence="1">
    <location>
        <begin position="23"/>
        <end position="248"/>
    </location>
</feature>
<sequence>MCWATFALFWTFSKHWTTTVSAFGIVPSASRDRLATTSTHFEAVGTPYDSHNVRRLLLQSAGAVVAVAVGAPSVAIAAAKQQQPLDELLYRIVRVREATQQEARLIKNGKFKDVQRANVKLAVKFMVQNYRLNDAFVGASSYLDGNDRRVQAGQVGQTVVQNLQTILEYFDSSDVQNLKVGSMDGMSGKEALVLKGLDSTRKSIDDFLAFFPAAEVEQVKKRVQEENELNVKEFDSSLGTIVNLPPPS</sequence>
<dbReference type="RefSeq" id="XP_002177414.1">
    <property type="nucleotide sequence ID" value="XM_002177378.1"/>
</dbReference>
<reference evidence="3" key="2">
    <citation type="submission" date="2008-08" db="EMBL/GenBank/DDBJ databases">
        <authorList>
            <consortium name="Diatom Consortium"/>
            <person name="Grigoriev I."/>
            <person name="Grimwood J."/>
            <person name="Kuo A."/>
            <person name="Otillar R.P."/>
            <person name="Salamov A."/>
            <person name="Detter J.C."/>
            <person name="Lindquist E."/>
            <person name="Shapiro H."/>
            <person name="Lucas S."/>
            <person name="Glavina del Rio T."/>
            <person name="Pitluck S."/>
            <person name="Rokhsar D."/>
            <person name="Bowler C."/>
        </authorList>
    </citation>
    <scope>GENOME REANNOTATION</scope>
    <source>
        <strain evidence="3">CCAP 1055/1</strain>
    </source>
</reference>
<name>B7FQJ5_PHATC</name>
<protein>
    <submittedName>
        <fullName evidence="2">Uncharacterized protein</fullName>
    </submittedName>
</protein>
<dbReference type="EMBL" id="CM000605">
    <property type="protein sequence ID" value="EEC51877.1"/>
    <property type="molecule type" value="Genomic_DNA"/>
</dbReference>
<keyword evidence="3" id="KW-1185">Reference proteome</keyword>
<evidence type="ECO:0000313" key="3">
    <source>
        <dbReference type="Proteomes" id="UP000000759"/>
    </source>
</evidence>
<gene>
    <name evidence="2" type="ORF">PHATRDRAFT_32219</name>
</gene>
<dbReference type="PaxDb" id="2850-Phatr32219"/>
<evidence type="ECO:0000256" key="1">
    <source>
        <dbReference type="SAM" id="SignalP"/>
    </source>
</evidence>